<dbReference type="GO" id="GO:0006974">
    <property type="term" value="P:DNA damage response"/>
    <property type="evidence" value="ECO:0007669"/>
    <property type="project" value="TreeGrafter"/>
</dbReference>
<accession>A0A6N7PS19</accession>
<keyword evidence="3" id="KW-1185">Reference proteome</keyword>
<protein>
    <submittedName>
        <fullName evidence="2">DUF541 domain-containing protein</fullName>
    </submittedName>
</protein>
<proteinExistence type="predicted"/>
<gene>
    <name evidence="2" type="ORF">GF068_24070</name>
</gene>
<dbReference type="Proteomes" id="UP000440224">
    <property type="component" value="Unassembled WGS sequence"/>
</dbReference>
<dbReference type="EMBL" id="WJIE01000006">
    <property type="protein sequence ID" value="MRG94972.1"/>
    <property type="molecule type" value="Genomic_DNA"/>
</dbReference>
<dbReference type="Gene3D" id="3.30.110.170">
    <property type="entry name" value="Protein of unknown function (DUF541), domain 1"/>
    <property type="match status" value="1"/>
</dbReference>
<comment type="caution">
    <text evidence="2">The sequence shown here is derived from an EMBL/GenBank/DDBJ whole genome shotgun (WGS) entry which is preliminary data.</text>
</comment>
<dbReference type="Pfam" id="PF04402">
    <property type="entry name" value="SIMPL"/>
    <property type="match status" value="1"/>
</dbReference>
<dbReference type="OrthoDB" id="9813144at2"/>
<dbReference type="InterPro" id="IPR052022">
    <property type="entry name" value="26kDa_periplasmic_antigen"/>
</dbReference>
<feature type="region of interest" description="Disordered" evidence="1">
    <location>
        <begin position="1"/>
        <end position="24"/>
    </location>
</feature>
<dbReference type="PANTHER" id="PTHR34387">
    <property type="entry name" value="SLR1258 PROTEIN"/>
    <property type="match status" value="1"/>
</dbReference>
<dbReference type="InterPro" id="IPR007497">
    <property type="entry name" value="SIMPL/DUF541"/>
</dbReference>
<evidence type="ECO:0000256" key="1">
    <source>
        <dbReference type="SAM" id="MobiDB-lite"/>
    </source>
</evidence>
<dbReference type="Gene3D" id="3.30.70.2970">
    <property type="entry name" value="Protein of unknown function (DUF541), domain 2"/>
    <property type="match status" value="1"/>
</dbReference>
<dbReference type="AlphaFoldDB" id="A0A6N7PS19"/>
<name>A0A6N7PS19_9BACT</name>
<evidence type="ECO:0000313" key="3">
    <source>
        <dbReference type="Proteomes" id="UP000440224"/>
    </source>
</evidence>
<organism evidence="2 3">
    <name type="scientific">Polyangium spumosum</name>
    <dbReference type="NCBI Taxonomy" id="889282"/>
    <lineage>
        <taxon>Bacteria</taxon>
        <taxon>Pseudomonadati</taxon>
        <taxon>Myxococcota</taxon>
        <taxon>Polyangia</taxon>
        <taxon>Polyangiales</taxon>
        <taxon>Polyangiaceae</taxon>
        <taxon>Polyangium</taxon>
    </lineage>
</organism>
<reference evidence="2 3" key="1">
    <citation type="submission" date="2019-10" db="EMBL/GenBank/DDBJ databases">
        <title>A soil myxobacterium in the family Polyangiaceae.</title>
        <authorList>
            <person name="Li Y."/>
            <person name="Wang J."/>
        </authorList>
    </citation>
    <scope>NUCLEOTIDE SEQUENCE [LARGE SCALE GENOMIC DNA]</scope>
    <source>
        <strain evidence="2 3">DSM 14734</strain>
    </source>
</reference>
<evidence type="ECO:0000313" key="2">
    <source>
        <dbReference type="EMBL" id="MRG94972.1"/>
    </source>
</evidence>
<dbReference type="PANTHER" id="PTHR34387:SF1">
    <property type="entry name" value="PERIPLASMIC IMMUNOGENIC PROTEIN"/>
    <property type="match status" value="1"/>
</dbReference>
<sequence>MLATGHGRLGRHVQGTSSAGRVSARGKGGIMAMAKLLRTGSRLAGVVIGKMSFLSLRAASKPKAEGKPSAENDNALANIVLEEQLGELITTSGQGQIVAKPDAMRAELGVEVRAKTLDGAQTELARKMALVTSAIEKLGLEGLTMQTATLQLQPIQDEPAAGRAPKIVGYRARNTLSITLRLAETEELGAQAARVVDAGVGAGANVVQGISFLLARPEEAQAKALHLAAVDAERNAKILAATSGVRLLSLHSVEGAPGRVSPIFMGDGVGIASLKLATTIEPGDLTISATVMARFHFSKL</sequence>